<dbReference type="PANTHER" id="PTHR33744:SF1">
    <property type="entry name" value="DNA-BINDING TRANSCRIPTIONAL ACTIVATOR ADER"/>
    <property type="match status" value="1"/>
</dbReference>
<reference evidence="3" key="1">
    <citation type="journal article" date="2021" name="PeerJ">
        <title>Extensive microbial diversity within the chicken gut microbiome revealed by metagenomics and culture.</title>
        <authorList>
            <person name="Gilroy R."/>
            <person name="Ravi A."/>
            <person name="Getino M."/>
            <person name="Pursley I."/>
            <person name="Horton D.L."/>
            <person name="Alikhan N.F."/>
            <person name="Baker D."/>
            <person name="Gharbi K."/>
            <person name="Hall N."/>
            <person name="Watson M."/>
            <person name="Adriaenssens E.M."/>
            <person name="Foster-Nyarko E."/>
            <person name="Jarju S."/>
            <person name="Secka A."/>
            <person name="Antonio M."/>
            <person name="Oren A."/>
            <person name="Chaudhuri R.R."/>
            <person name="La Ragione R."/>
            <person name="Hildebrand F."/>
            <person name="Pallen M.J."/>
        </authorList>
    </citation>
    <scope>NUCLEOTIDE SEQUENCE</scope>
    <source>
        <strain evidence="3">CHK192-9172</strain>
    </source>
</reference>
<dbReference type="Proteomes" id="UP000824024">
    <property type="component" value="Unassembled WGS sequence"/>
</dbReference>
<protein>
    <submittedName>
        <fullName evidence="3">PucR family transcriptional regulator ligand-binding domain-containing protein</fullName>
    </submittedName>
</protein>
<dbReference type="AlphaFoldDB" id="A0A9D2IHD6"/>
<dbReference type="InterPro" id="IPR012914">
    <property type="entry name" value="PucR_dom"/>
</dbReference>
<dbReference type="Gene3D" id="1.10.10.2840">
    <property type="entry name" value="PucR C-terminal helix-turn-helix domain"/>
    <property type="match status" value="1"/>
</dbReference>
<organism evidence="3 4">
    <name type="scientific">Candidatus Eubacterium avistercoris</name>
    <dbReference type="NCBI Taxonomy" id="2838567"/>
    <lineage>
        <taxon>Bacteria</taxon>
        <taxon>Bacillati</taxon>
        <taxon>Bacillota</taxon>
        <taxon>Clostridia</taxon>
        <taxon>Eubacteriales</taxon>
        <taxon>Eubacteriaceae</taxon>
        <taxon>Eubacterium</taxon>
    </lineage>
</organism>
<evidence type="ECO:0000259" key="1">
    <source>
        <dbReference type="Pfam" id="PF07905"/>
    </source>
</evidence>
<dbReference type="Pfam" id="PF13556">
    <property type="entry name" value="HTH_30"/>
    <property type="match status" value="1"/>
</dbReference>
<accession>A0A9D2IHD6</accession>
<sequence length="384" mass="45038">MALTLHRLYENTWYLYEMNIIAGRKGMDNIVQWVHTLEDVETGEFIHGGELIFTTGIAQKEQDPHWLINFAKEIYSREASGIVVNIGPYIREIPQEVIDYCDEIGFPLLQIPWKTRIVDITRDFCNRIFEDEKLEEDVSAIFERLLFHPEEAESYRAELEQKQFHTDGMFCLTGIRILYGEEDTLKMHMLKKRMLRKISRISGKYVCFFRDELCFLILNDIPKEEIQDLISRLGDMEIEENYRIHIAAGPLEASYGELSCNFRKVSNLLRIIKNKGKSPLYYDEMGMQKLILAVDDPKILSLFVEKTLGALIRYDEENHTELMKLLKTYLDLNCSVQRVADSFYVHRNTVNYQLGKIKKILDCDLETMKSKFEIMLALQIMEVL</sequence>
<evidence type="ECO:0000259" key="2">
    <source>
        <dbReference type="Pfam" id="PF13556"/>
    </source>
</evidence>
<dbReference type="InterPro" id="IPR051448">
    <property type="entry name" value="CdaR-like_regulators"/>
</dbReference>
<dbReference type="InterPro" id="IPR042070">
    <property type="entry name" value="PucR_C-HTH_sf"/>
</dbReference>
<dbReference type="InterPro" id="IPR025736">
    <property type="entry name" value="PucR_C-HTH_dom"/>
</dbReference>
<feature type="domain" description="Purine catabolism PurC-like" evidence="1">
    <location>
        <begin position="17"/>
        <end position="128"/>
    </location>
</feature>
<name>A0A9D2IHD6_9FIRM</name>
<evidence type="ECO:0000313" key="4">
    <source>
        <dbReference type="Proteomes" id="UP000824024"/>
    </source>
</evidence>
<dbReference type="Pfam" id="PF07905">
    <property type="entry name" value="PucR"/>
    <property type="match status" value="1"/>
</dbReference>
<proteinExistence type="predicted"/>
<dbReference type="PANTHER" id="PTHR33744">
    <property type="entry name" value="CARBOHYDRATE DIACID REGULATOR"/>
    <property type="match status" value="1"/>
</dbReference>
<evidence type="ECO:0000313" key="3">
    <source>
        <dbReference type="EMBL" id="HIZ08651.1"/>
    </source>
</evidence>
<dbReference type="EMBL" id="DXCH01000323">
    <property type="protein sequence ID" value="HIZ08651.1"/>
    <property type="molecule type" value="Genomic_DNA"/>
</dbReference>
<feature type="domain" description="PucR C-terminal helix-turn-helix" evidence="2">
    <location>
        <begin position="322"/>
        <end position="380"/>
    </location>
</feature>
<gene>
    <name evidence="3" type="ORF">IAA08_12045</name>
</gene>
<comment type="caution">
    <text evidence="3">The sequence shown here is derived from an EMBL/GenBank/DDBJ whole genome shotgun (WGS) entry which is preliminary data.</text>
</comment>
<reference evidence="3" key="2">
    <citation type="submission" date="2021-04" db="EMBL/GenBank/DDBJ databases">
        <authorList>
            <person name="Gilroy R."/>
        </authorList>
    </citation>
    <scope>NUCLEOTIDE SEQUENCE</scope>
    <source>
        <strain evidence="3">CHK192-9172</strain>
    </source>
</reference>